<dbReference type="Proteomes" id="UP001139035">
    <property type="component" value="Unassembled WGS sequence"/>
</dbReference>
<dbReference type="RefSeq" id="WP_233719590.1">
    <property type="nucleotide sequence ID" value="NZ_JAJUWU010000009.1"/>
</dbReference>
<sequence length="83" mass="9473">MKLTKKQRRELNIIGDKRQFARGHADNLRVAKSLERKGLVELRREWTERHPSMGKGPDYTVRVYSLTALGLAALTSKEGEDHG</sequence>
<evidence type="ECO:0000313" key="1">
    <source>
        <dbReference type="EMBL" id="MCE7028432.1"/>
    </source>
</evidence>
<name>A0A9X1NZD0_9HYPH</name>
<keyword evidence="2" id="KW-1185">Reference proteome</keyword>
<gene>
    <name evidence="1" type="ORF">LZD57_10570</name>
</gene>
<protein>
    <submittedName>
        <fullName evidence="1">Uncharacterized protein</fullName>
    </submittedName>
</protein>
<dbReference type="EMBL" id="JAJUWU010000009">
    <property type="protein sequence ID" value="MCE7028432.1"/>
    <property type="molecule type" value="Genomic_DNA"/>
</dbReference>
<accession>A0A9X1NZD0</accession>
<comment type="caution">
    <text evidence="1">The sequence shown here is derived from an EMBL/GenBank/DDBJ whole genome shotgun (WGS) entry which is preliminary data.</text>
</comment>
<organism evidence="1 2">
    <name type="scientific">Jiella avicenniae</name>
    <dbReference type="NCBI Taxonomy" id="2907202"/>
    <lineage>
        <taxon>Bacteria</taxon>
        <taxon>Pseudomonadati</taxon>
        <taxon>Pseudomonadota</taxon>
        <taxon>Alphaproteobacteria</taxon>
        <taxon>Hyphomicrobiales</taxon>
        <taxon>Aurantimonadaceae</taxon>
        <taxon>Jiella</taxon>
    </lineage>
</organism>
<evidence type="ECO:0000313" key="2">
    <source>
        <dbReference type="Proteomes" id="UP001139035"/>
    </source>
</evidence>
<proteinExistence type="predicted"/>
<reference evidence="1" key="1">
    <citation type="submission" date="2022-01" db="EMBL/GenBank/DDBJ databases">
        <title>Jiella avicenniae sp. nov., a novel endophytic bacterium isolated from bark of Avicennia marina.</title>
        <authorList>
            <person name="Tuo L."/>
        </authorList>
    </citation>
    <scope>NUCLEOTIDE SEQUENCE</scope>
    <source>
        <strain evidence="1">CBK1P-4</strain>
    </source>
</reference>
<dbReference type="AlphaFoldDB" id="A0A9X1NZD0"/>